<reference evidence="2" key="1">
    <citation type="journal article" date="2023" name="Nat. Plants">
        <title>Single-cell RNA sequencing provides a high-resolution roadmap for understanding the multicellular compartmentation of specialized metabolism.</title>
        <authorList>
            <person name="Sun S."/>
            <person name="Shen X."/>
            <person name="Li Y."/>
            <person name="Li Y."/>
            <person name="Wang S."/>
            <person name="Li R."/>
            <person name="Zhang H."/>
            <person name="Shen G."/>
            <person name="Guo B."/>
            <person name="Wei J."/>
            <person name="Xu J."/>
            <person name="St-Pierre B."/>
            <person name="Chen S."/>
            <person name="Sun C."/>
        </authorList>
    </citation>
    <scope>NUCLEOTIDE SEQUENCE [LARGE SCALE GENOMIC DNA]</scope>
</reference>
<organism evidence="1 2">
    <name type="scientific">Catharanthus roseus</name>
    <name type="common">Madagascar periwinkle</name>
    <name type="synonym">Vinca rosea</name>
    <dbReference type="NCBI Taxonomy" id="4058"/>
    <lineage>
        <taxon>Eukaryota</taxon>
        <taxon>Viridiplantae</taxon>
        <taxon>Streptophyta</taxon>
        <taxon>Embryophyta</taxon>
        <taxon>Tracheophyta</taxon>
        <taxon>Spermatophyta</taxon>
        <taxon>Magnoliopsida</taxon>
        <taxon>eudicotyledons</taxon>
        <taxon>Gunneridae</taxon>
        <taxon>Pentapetalae</taxon>
        <taxon>asterids</taxon>
        <taxon>lamiids</taxon>
        <taxon>Gentianales</taxon>
        <taxon>Apocynaceae</taxon>
        <taxon>Rauvolfioideae</taxon>
        <taxon>Vinceae</taxon>
        <taxon>Catharanthinae</taxon>
        <taxon>Catharanthus</taxon>
    </lineage>
</organism>
<proteinExistence type="predicted"/>
<protein>
    <submittedName>
        <fullName evidence="1">Uncharacterized protein</fullName>
    </submittedName>
</protein>
<accession>A0ACC0B228</accession>
<name>A0ACC0B228_CATRO</name>
<sequence length="517" mass="57140">MAGQRIGGTNLSGSGPSSHHRHHHNTMPYAVFRGLNPPNSFINQEGSAFDFGELEEAIVLQGVKINNNDQSKKPLYATATAAAATTVRPAATLEMFPSWPTRLLHTTRGSCSKSGDQESTDSGSAVNTLSSSRAAEASCRLEAESPVSEKTCSIDPQGFGQRHLHQLPPLQQEQQRTEMSNDGSRTDISHPPQGATAKSAADKRRGSTSERVLDAKTLRRLAQNREAARKSRLRKKAYVQQLETSRIRLTQLEQDLQRARAQGYYLGGGGSPCGNISSGAAIFDMEYARWLDDDNRHMSELRTALQAHLPDGDLRVIVDGYISHYDENFRLKGTAAKSDVFHLITGMWTTPAERCFLWMGGFRPSELIKMLIGQLDPLTEQQVVGIYSLQHSSQQAEEALSQGLEQLQQSLVETIASGAINDGMHHMAVALGKLTNLEGFVRQADNLRQQTLHQLRRILTVRQAARCFLVIGEYYGRLRALSSLWASRPRETMIGEENSSCQTTTMVQSSQNQFSNF</sequence>
<gene>
    <name evidence="1" type="ORF">M9H77_16553</name>
</gene>
<comment type="caution">
    <text evidence="1">The sequence shown here is derived from an EMBL/GenBank/DDBJ whole genome shotgun (WGS) entry which is preliminary data.</text>
</comment>
<evidence type="ECO:0000313" key="2">
    <source>
        <dbReference type="Proteomes" id="UP001060085"/>
    </source>
</evidence>
<evidence type="ECO:0000313" key="1">
    <source>
        <dbReference type="EMBL" id="KAI5666700.1"/>
    </source>
</evidence>
<keyword evidence="2" id="KW-1185">Reference proteome</keyword>
<dbReference type="Proteomes" id="UP001060085">
    <property type="component" value="Linkage Group LG04"/>
</dbReference>
<dbReference type="EMBL" id="CM044704">
    <property type="protein sequence ID" value="KAI5666700.1"/>
    <property type="molecule type" value="Genomic_DNA"/>
</dbReference>